<organism evidence="2 3">
    <name type="scientific">Hydrogenovibrio crunogenus</name>
    <dbReference type="NCBI Taxonomy" id="39765"/>
    <lineage>
        <taxon>Bacteria</taxon>
        <taxon>Pseudomonadati</taxon>
        <taxon>Pseudomonadota</taxon>
        <taxon>Gammaproteobacteria</taxon>
        <taxon>Thiotrichales</taxon>
        <taxon>Piscirickettsiaceae</taxon>
        <taxon>Hydrogenovibrio</taxon>
    </lineage>
</organism>
<dbReference type="Proteomes" id="UP000296201">
    <property type="component" value="Chromosome"/>
</dbReference>
<dbReference type="RefSeq" id="WP_135795626.1">
    <property type="nucleotide sequence ID" value="NZ_CP032096.1"/>
</dbReference>
<dbReference type="OrthoDB" id="9851980at2"/>
<keyword evidence="3" id="KW-1185">Reference proteome</keyword>
<dbReference type="EMBL" id="CP032096">
    <property type="protein sequence ID" value="QBZ82962.1"/>
    <property type="molecule type" value="Genomic_DNA"/>
</dbReference>
<reference evidence="2 3" key="1">
    <citation type="submission" date="2018-08" db="EMBL/GenBank/DDBJ databases">
        <title>Horizontal acquisition of hydrogen conversion ability and other habitat adaptations in Hydrogenovibrio crunogenus strains.</title>
        <authorList>
            <person name="Gonnella G."/>
            <person name="Adam N."/>
            <person name="Perner M."/>
        </authorList>
    </citation>
    <scope>NUCLEOTIDE SEQUENCE [LARGE SCALE GENOMIC DNA]</scope>
    <source>
        <strain evidence="2 3">SP-41</strain>
    </source>
</reference>
<evidence type="ECO:0000313" key="3">
    <source>
        <dbReference type="Proteomes" id="UP000296201"/>
    </source>
</evidence>
<feature type="compositionally biased region" description="Basic and acidic residues" evidence="1">
    <location>
        <begin position="48"/>
        <end position="62"/>
    </location>
</feature>
<feature type="region of interest" description="Disordered" evidence="1">
    <location>
        <begin position="48"/>
        <end position="107"/>
    </location>
</feature>
<proteinExistence type="predicted"/>
<protein>
    <submittedName>
        <fullName evidence="2">Uncharacterized protein</fullName>
    </submittedName>
</protein>
<evidence type="ECO:0000256" key="1">
    <source>
        <dbReference type="SAM" id="MobiDB-lite"/>
    </source>
</evidence>
<name>A0A4P7P168_9GAMM</name>
<accession>A0A4P7P168</accession>
<evidence type="ECO:0000313" key="2">
    <source>
        <dbReference type="EMBL" id="QBZ82962.1"/>
    </source>
</evidence>
<sequence>MYRILKNALLLGLIILLSAWGWTLYQQHETSSQDILPVFEPDKVKAKESVSESDSTQKKSENLPELNLNIPRFLSDDQGNNADEEGPKANMSTSSVVSPSSSQSINELLPEKSVPKKYFKYGYEGKEEDIYNLNLGVEKDNLNVKLGVQADKDRNTNINSVDIEVKLPE</sequence>
<dbReference type="AlphaFoldDB" id="A0A4P7P168"/>
<gene>
    <name evidence="2" type="ORF">GHNINEIG_01003</name>
</gene>
<feature type="compositionally biased region" description="Low complexity" evidence="1">
    <location>
        <begin position="92"/>
        <end position="104"/>
    </location>
</feature>